<organism evidence="2">
    <name type="scientific">Anguilla anguilla</name>
    <name type="common">European freshwater eel</name>
    <name type="synonym">Muraena anguilla</name>
    <dbReference type="NCBI Taxonomy" id="7936"/>
    <lineage>
        <taxon>Eukaryota</taxon>
        <taxon>Metazoa</taxon>
        <taxon>Chordata</taxon>
        <taxon>Craniata</taxon>
        <taxon>Vertebrata</taxon>
        <taxon>Euteleostomi</taxon>
        <taxon>Actinopterygii</taxon>
        <taxon>Neopterygii</taxon>
        <taxon>Teleostei</taxon>
        <taxon>Anguilliformes</taxon>
        <taxon>Anguillidae</taxon>
        <taxon>Anguilla</taxon>
    </lineage>
</organism>
<accession>A0A0E9TRJ9</accession>
<proteinExistence type="predicted"/>
<dbReference type="EMBL" id="GBXM01052376">
    <property type="protein sequence ID" value="JAH56201.1"/>
    <property type="molecule type" value="Transcribed_RNA"/>
</dbReference>
<sequence length="53" mass="5688">MLHTLSWLCCAANAFSMSSSNAIMHIFSCALLCSGSCGCSTCSLQISHMSPWR</sequence>
<keyword evidence="1" id="KW-0732">Signal</keyword>
<reference evidence="2" key="1">
    <citation type="submission" date="2014-11" db="EMBL/GenBank/DDBJ databases">
        <authorList>
            <person name="Amaro Gonzalez C."/>
        </authorList>
    </citation>
    <scope>NUCLEOTIDE SEQUENCE</scope>
</reference>
<feature type="signal peptide" evidence="1">
    <location>
        <begin position="1"/>
        <end position="22"/>
    </location>
</feature>
<evidence type="ECO:0000256" key="1">
    <source>
        <dbReference type="SAM" id="SignalP"/>
    </source>
</evidence>
<reference evidence="2" key="2">
    <citation type="journal article" date="2015" name="Fish Shellfish Immunol.">
        <title>Early steps in the European eel (Anguilla anguilla)-Vibrio vulnificus interaction in the gills: Role of the RtxA13 toxin.</title>
        <authorList>
            <person name="Callol A."/>
            <person name="Pajuelo D."/>
            <person name="Ebbesson L."/>
            <person name="Teles M."/>
            <person name="MacKenzie S."/>
            <person name="Amaro C."/>
        </authorList>
    </citation>
    <scope>NUCLEOTIDE SEQUENCE</scope>
</reference>
<name>A0A0E9TRJ9_ANGAN</name>
<protein>
    <submittedName>
        <fullName evidence="2">Uncharacterized protein</fullName>
    </submittedName>
</protein>
<feature type="chain" id="PRO_5002433508" evidence="1">
    <location>
        <begin position="23"/>
        <end position="53"/>
    </location>
</feature>
<evidence type="ECO:0000313" key="2">
    <source>
        <dbReference type="EMBL" id="JAH56201.1"/>
    </source>
</evidence>
<dbReference type="AlphaFoldDB" id="A0A0E9TRJ9"/>